<dbReference type="InterPro" id="IPR011990">
    <property type="entry name" value="TPR-like_helical_dom_sf"/>
</dbReference>
<dbReference type="Gene3D" id="1.25.40.390">
    <property type="match status" value="1"/>
</dbReference>
<dbReference type="OrthoDB" id="9766256at2"/>
<sequence>MKKIFISVFTAAMLFSTSCKKDFFNINNNPNNPTEASITPKVLLPRILHTLGVRTGTGYDYAAQWTGYWAHSGTYGQSAEIESYQITAAFNATQWSNWYDLLFDVAILEKQGKALDQPFYVAVAKIIKAIGFMNLVDQYNNVPYSKAFDVSNNITPPYDKAEDIYNDLFVQLDQAAVLLKTTAATTDADIQAADIMFGTVSSATTNESVYWRKLANTMRLKLLVHMSQLPTTGAKAATVSAAITADGAGYLGAGENAAVNPGYVAVNLKQNPYWDTYKLSALGATDQYNRANTFILSKFAGPDGRLGANNNTTTRGQQQAATEGADDDYRYMFVFSKVQTPLTNPQAGFTNPKQEAPEFPNGPVYLYNYIGAQFGEVVVNTDPYKAPNQSDVAGPGLAKSVSQPQQVLTATESLFLQAEAASRGYIGGDATTLLTAAITESFNFLGVNKTSTGASTTPGAAATDYITKRNIAGQYAAATAGDGKAKVIVFEKWLSLIGLNHLEAYTDYRRLGVPADLPLSLNPARVNNVIPLRLQYPQNEFNYNATNVNAQGVINPQTSAVFWDK</sequence>
<dbReference type="InterPro" id="IPR041662">
    <property type="entry name" value="SusD-like_2"/>
</dbReference>
<evidence type="ECO:0000313" key="3">
    <source>
        <dbReference type="Proteomes" id="UP000242687"/>
    </source>
</evidence>
<feature type="signal peptide" evidence="1">
    <location>
        <begin position="1"/>
        <end position="21"/>
    </location>
</feature>
<evidence type="ECO:0000256" key="1">
    <source>
        <dbReference type="SAM" id="SignalP"/>
    </source>
</evidence>
<protein>
    <submittedName>
        <fullName evidence="2">SusD-like starch-binding protein associating with outer membrane</fullName>
    </submittedName>
</protein>
<comment type="caution">
    <text evidence="2">The sequence shown here is derived from an EMBL/GenBank/DDBJ whole genome shotgun (WGS) entry which is preliminary data.</text>
</comment>
<gene>
    <name evidence="2" type="ORF">CLV57_0487</name>
</gene>
<dbReference type="AlphaFoldDB" id="A0A2H9VRR9"/>
<dbReference type="PROSITE" id="PS51257">
    <property type="entry name" value="PROKAR_LIPOPROTEIN"/>
    <property type="match status" value="1"/>
</dbReference>
<reference evidence="2 3" key="1">
    <citation type="submission" date="2017-11" db="EMBL/GenBank/DDBJ databases">
        <title>Genomic Encyclopedia of Archaeal and Bacterial Type Strains, Phase II (KMG-II): From Individual Species to Whole Genera.</title>
        <authorList>
            <person name="Goeker M."/>
        </authorList>
    </citation>
    <scope>NUCLEOTIDE SEQUENCE [LARGE SCALE GENOMIC DNA]</scope>
    <source>
        <strain evidence="2 3">DSM 28175</strain>
    </source>
</reference>
<proteinExistence type="predicted"/>
<feature type="chain" id="PRO_5014142857" evidence="1">
    <location>
        <begin position="22"/>
        <end position="565"/>
    </location>
</feature>
<keyword evidence="3" id="KW-1185">Reference proteome</keyword>
<keyword evidence="1" id="KW-0732">Signal</keyword>
<dbReference type="Pfam" id="PF12771">
    <property type="entry name" value="SusD-like_2"/>
    <property type="match status" value="1"/>
</dbReference>
<dbReference type="Proteomes" id="UP000242687">
    <property type="component" value="Unassembled WGS sequence"/>
</dbReference>
<dbReference type="SUPFAM" id="SSF48452">
    <property type="entry name" value="TPR-like"/>
    <property type="match status" value="1"/>
</dbReference>
<organism evidence="2 3">
    <name type="scientific">Mucilaginibacter auburnensis</name>
    <dbReference type="NCBI Taxonomy" id="1457233"/>
    <lineage>
        <taxon>Bacteria</taxon>
        <taxon>Pseudomonadati</taxon>
        <taxon>Bacteroidota</taxon>
        <taxon>Sphingobacteriia</taxon>
        <taxon>Sphingobacteriales</taxon>
        <taxon>Sphingobacteriaceae</taxon>
        <taxon>Mucilaginibacter</taxon>
    </lineage>
</organism>
<accession>A0A2H9VRR9</accession>
<name>A0A2H9VRR9_9SPHI</name>
<dbReference type="RefSeq" id="WP_100339764.1">
    <property type="nucleotide sequence ID" value="NZ_PGFJ01000001.1"/>
</dbReference>
<evidence type="ECO:0000313" key="2">
    <source>
        <dbReference type="EMBL" id="PJJ83505.1"/>
    </source>
</evidence>
<dbReference type="EMBL" id="PGFJ01000001">
    <property type="protein sequence ID" value="PJJ83505.1"/>
    <property type="molecule type" value="Genomic_DNA"/>
</dbReference>